<feature type="compositionally biased region" description="Basic residues" evidence="1">
    <location>
        <begin position="66"/>
        <end position="77"/>
    </location>
</feature>
<dbReference type="RefSeq" id="WP_132322594.1">
    <property type="nucleotide sequence ID" value="NZ_SMKR01000090.1"/>
</dbReference>
<dbReference type="Proteomes" id="UP000295172">
    <property type="component" value="Unassembled WGS sequence"/>
</dbReference>
<dbReference type="OrthoDB" id="3808596at2"/>
<evidence type="ECO:0000313" key="3">
    <source>
        <dbReference type="Proteomes" id="UP000295172"/>
    </source>
</evidence>
<evidence type="ECO:0000313" key="2">
    <source>
        <dbReference type="EMBL" id="TDD21550.1"/>
    </source>
</evidence>
<feature type="region of interest" description="Disordered" evidence="1">
    <location>
        <begin position="50"/>
        <end position="94"/>
    </location>
</feature>
<evidence type="ECO:0000256" key="1">
    <source>
        <dbReference type="SAM" id="MobiDB-lite"/>
    </source>
</evidence>
<comment type="caution">
    <text evidence="2">The sequence shown here is derived from an EMBL/GenBank/DDBJ whole genome shotgun (WGS) entry which is preliminary data.</text>
</comment>
<name>A0A4R4WV47_9ACTN</name>
<accession>A0A4R4WV47</accession>
<dbReference type="EMBL" id="SMKR01000090">
    <property type="protein sequence ID" value="TDD21550.1"/>
    <property type="molecule type" value="Genomic_DNA"/>
</dbReference>
<dbReference type="AlphaFoldDB" id="A0A4R4WV47"/>
<proteinExistence type="predicted"/>
<protein>
    <submittedName>
        <fullName evidence="2">Uncharacterized protein</fullName>
    </submittedName>
</protein>
<feature type="compositionally biased region" description="Basic and acidic residues" evidence="1">
    <location>
        <begin position="50"/>
        <end position="65"/>
    </location>
</feature>
<reference evidence="2 3" key="1">
    <citation type="submission" date="2019-02" db="EMBL/GenBank/DDBJ databases">
        <title>Draft genome sequences of novel Actinobacteria.</title>
        <authorList>
            <person name="Sahin N."/>
            <person name="Ay H."/>
            <person name="Saygin H."/>
        </authorList>
    </citation>
    <scope>NUCLEOTIDE SEQUENCE [LARGE SCALE GENOMIC DNA]</scope>
    <source>
        <strain evidence="2 3">16K104</strain>
    </source>
</reference>
<organism evidence="2 3">
    <name type="scientific">Kribbella turkmenica</name>
    <dbReference type="NCBI Taxonomy" id="2530375"/>
    <lineage>
        <taxon>Bacteria</taxon>
        <taxon>Bacillati</taxon>
        <taxon>Actinomycetota</taxon>
        <taxon>Actinomycetes</taxon>
        <taxon>Propionibacteriales</taxon>
        <taxon>Kribbellaceae</taxon>
        <taxon>Kribbella</taxon>
    </lineage>
</organism>
<sequence>MVIVIAPGRLIVDAEIVIDPARAVGAGIILLSERLVGERLPDDVTVAIHVPEDRQRHHRGGADHDRHHRTRRRRRSRPPAPERTVESAHTLESL</sequence>
<keyword evidence="3" id="KW-1185">Reference proteome</keyword>
<gene>
    <name evidence="2" type="ORF">E1218_20685</name>
</gene>